<organism evidence="4 5">
    <name type="scientific">Kolteria novifilia</name>
    <dbReference type="NCBI Taxonomy" id="2527975"/>
    <lineage>
        <taxon>Bacteria</taxon>
        <taxon>Pseudomonadati</taxon>
        <taxon>Planctomycetota</taxon>
        <taxon>Planctomycetia</taxon>
        <taxon>Kolteriales</taxon>
        <taxon>Kolteriaceae</taxon>
        <taxon>Kolteria</taxon>
    </lineage>
</organism>
<proteinExistence type="inferred from homology"/>
<dbReference type="Gene3D" id="3.30.450.90">
    <property type="match status" value="1"/>
</dbReference>
<dbReference type="PANTHER" id="PTHR30486">
    <property type="entry name" value="TWITCHING MOTILITY PROTEIN PILT"/>
    <property type="match status" value="1"/>
</dbReference>
<dbReference type="InterPro" id="IPR027417">
    <property type="entry name" value="P-loop_NTPase"/>
</dbReference>
<feature type="region of interest" description="Disordered" evidence="2">
    <location>
        <begin position="358"/>
        <end position="392"/>
    </location>
</feature>
<dbReference type="InterPro" id="IPR006321">
    <property type="entry name" value="PilT/PilU"/>
</dbReference>
<evidence type="ECO:0000313" key="4">
    <source>
        <dbReference type="EMBL" id="QDU60300.1"/>
    </source>
</evidence>
<comment type="similarity">
    <text evidence="1">Belongs to the GSP E family.</text>
</comment>
<evidence type="ECO:0000256" key="1">
    <source>
        <dbReference type="ARBA" id="ARBA00006611"/>
    </source>
</evidence>
<protein>
    <submittedName>
        <fullName evidence="4">Type II/IV secretion system protein</fullName>
    </submittedName>
</protein>
<dbReference type="CDD" id="cd01131">
    <property type="entry name" value="PilT"/>
    <property type="match status" value="1"/>
</dbReference>
<dbReference type="InterPro" id="IPR001482">
    <property type="entry name" value="T2SS/T4SS_dom"/>
</dbReference>
<accession>A0A518B007</accession>
<sequence>MSTVQIDKLLQTVVNLKASDLHITVGQPPVLRLSGHMRRLDTKVLEPDDTVALMKAITPERCQQELQEVGTSDFGFAFGNQARFRVSVFKQRQRVGMVLRRIPNDLLTMDQLGLPKGVLGCINRPRGLFLVTGPTGSGKSTSLASMINWLNENVDHHIITIEDPIEFTHEHKKSTIMQREIGVDTPSFAEALRRALRQDPDVILVGEMRDLETISSAITAAETGHVVFGTLHTNSAEGTVNRIIDVFPQEQQDQIRTQLSTALIGVLCQCLCPKVPDGVIAAHEFMVVTDAIANLIREGKTYRISSDIQTGKKHGMQLMDDCLFRLWEAGTIEKETAVFKAVRAKELRAKIELAEAGKLEDEDEDEFEDDEYEDGEYEDDEPKKKGFLRRGR</sequence>
<dbReference type="InterPro" id="IPR050921">
    <property type="entry name" value="T4SS_GSP_E_ATPase"/>
</dbReference>
<dbReference type="OrthoDB" id="9808272at2"/>
<dbReference type="PROSITE" id="PS00662">
    <property type="entry name" value="T2SP_E"/>
    <property type="match status" value="1"/>
</dbReference>
<gene>
    <name evidence="4" type="ORF">Pan216_11390</name>
</gene>
<dbReference type="InterPro" id="IPR003593">
    <property type="entry name" value="AAA+_ATPase"/>
</dbReference>
<dbReference type="RefSeq" id="WP_145255923.1">
    <property type="nucleotide sequence ID" value="NZ_CP036279.1"/>
</dbReference>
<dbReference type="NCBIfam" id="TIGR01420">
    <property type="entry name" value="pilT_fam"/>
    <property type="match status" value="1"/>
</dbReference>
<dbReference type="Proteomes" id="UP000317093">
    <property type="component" value="Chromosome"/>
</dbReference>
<name>A0A518B007_9BACT</name>
<keyword evidence="5" id="KW-1185">Reference proteome</keyword>
<dbReference type="SMART" id="SM00382">
    <property type="entry name" value="AAA"/>
    <property type="match status" value="1"/>
</dbReference>
<dbReference type="AlphaFoldDB" id="A0A518B007"/>
<evidence type="ECO:0000313" key="5">
    <source>
        <dbReference type="Proteomes" id="UP000317093"/>
    </source>
</evidence>
<dbReference type="GO" id="GO:0016887">
    <property type="term" value="F:ATP hydrolysis activity"/>
    <property type="evidence" value="ECO:0007669"/>
    <property type="project" value="InterPro"/>
</dbReference>
<dbReference type="Gene3D" id="3.40.50.300">
    <property type="entry name" value="P-loop containing nucleotide triphosphate hydrolases"/>
    <property type="match status" value="1"/>
</dbReference>
<dbReference type="SUPFAM" id="SSF52540">
    <property type="entry name" value="P-loop containing nucleoside triphosphate hydrolases"/>
    <property type="match status" value="1"/>
</dbReference>
<feature type="compositionally biased region" description="Acidic residues" evidence="2">
    <location>
        <begin position="360"/>
        <end position="380"/>
    </location>
</feature>
<dbReference type="GO" id="GO:0005524">
    <property type="term" value="F:ATP binding"/>
    <property type="evidence" value="ECO:0007669"/>
    <property type="project" value="InterPro"/>
</dbReference>
<dbReference type="PANTHER" id="PTHR30486:SF16">
    <property type="entry name" value="TWITCHING MOTILITY PROTEIN PILT"/>
    <property type="match status" value="1"/>
</dbReference>
<dbReference type="Pfam" id="PF00437">
    <property type="entry name" value="T2SSE"/>
    <property type="match status" value="1"/>
</dbReference>
<reference evidence="4 5" key="1">
    <citation type="submission" date="2019-02" db="EMBL/GenBank/DDBJ databases">
        <title>Deep-cultivation of Planctomycetes and their phenomic and genomic characterization uncovers novel biology.</title>
        <authorList>
            <person name="Wiegand S."/>
            <person name="Jogler M."/>
            <person name="Boedeker C."/>
            <person name="Pinto D."/>
            <person name="Vollmers J."/>
            <person name="Rivas-Marin E."/>
            <person name="Kohn T."/>
            <person name="Peeters S.H."/>
            <person name="Heuer A."/>
            <person name="Rast P."/>
            <person name="Oberbeckmann S."/>
            <person name="Bunk B."/>
            <person name="Jeske O."/>
            <person name="Meyerdierks A."/>
            <person name="Storesund J.E."/>
            <person name="Kallscheuer N."/>
            <person name="Luecker S."/>
            <person name="Lage O.M."/>
            <person name="Pohl T."/>
            <person name="Merkel B.J."/>
            <person name="Hornburger P."/>
            <person name="Mueller R.-W."/>
            <person name="Bruemmer F."/>
            <person name="Labrenz M."/>
            <person name="Spormann A.M."/>
            <person name="Op den Camp H."/>
            <person name="Overmann J."/>
            <person name="Amann R."/>
            <person name="Jetten M.S.M."/>
            <person name="Mascher T."/>
            <person name="Medema M.H."/>
            <person name="Devos D.P."/>
            <person name="Kaster A.-K."/>
            <person name="Ovreas L."/>
            <person name="Rohde M."/>
            <person name="Galperin M.Y."/>
            <person name="Jogler C."/>
        </authorList>
    </citation>
    <scope>NUCLEOTIDE SEQUENCE [LARGE SCALE GENOMIC DNA]</scope>
    <source>
        <strain evidence="4 5">Pan216</strain>
    </source>
</reference>
<dbReference type="KEGG" id="knv:Pan216_11390"/>
<feature type="domain" description="Bacterial type II secretion system protein E" evidence="3">
    <location>
        <begin position="196"/>
        <end position="210"/>
    </location>
</feature>
<dbReference type="EMBL" id="CP036279">
    <property type="protein sequence ID" value="QDU60300.1"/>
    <property type="molecule type" value="Genomic_DNA"/>
</dbReference>
<evidence type="ECO:0000256" key="2">
    <source>
        <dbReference type="SAM" id="MobiDB-lite"/>
    </source>
</evidence>
<evidence type="ECO:0000259" key="3">
    <source>
        <dbReference type="PROSITE" id="PS00662"/>
    </source>
</evidence>